<dbReference type="GO" id="GO:0003676">
    <property type="term" value="F:nucleic acid binding"/>
    <property type="evidence" value="ECO:0007669"/>
    <property type="project" value="InterPro"/>
</dbReference>
<accession>A0A4C1UYN5</accession>
<sequence>MSGMLRALCPDDYPAGDSGYHRLVRIAATLVPSGKDARPQDGDRSQGLSPDDPTSSSRKGNREDARMLLELAPGLRDGISKNQHDILGVSRGSAAKYVQLIFLDISGAFDNAWWPMVLTKGSVLGPALWNVLLDDLLRLPFPTGVKTVAYADDVTVLVEASSRAEIDRRSAQALDLMQDWGRRSRLAFAPAKSCNMTVKGRLQRPPIIRMSEGPWEVVGLILLRLLPLNIRVREAAWLYEVKRGKDLEDTIVDRELETPVYFSDLSHPAHVPEIGYESVEDLDSQTMDRLAVVAPQIFTDGNRIESKIGAALTEWRGGEETWYSTLRLDRFCTVFQAEMFALQRAIRRVKNGKDGLVNIFSDSKSSLEVLTGPRTYHPLVLEARRDISEIVAEGKAVRLFWVRAHAGIAGNERADELARRATLSKKTEAEYNRFPLSHAKKVIRVASLEEWQQRYAEGSTGVITKCFFPRVKQAYRVLRNMDMTS</sequence>
<dbReference type="Pfam" id="PF00075">
    <property type="entry name" value="RNase_H"/>
    <property type="match status" value="1"/>
</dbReference>
<proteinExistence type="predicted"/>
<dbReference type="AlphaFoldDB" id="A0A4C1UYN5"/>
<dbReference type="OrthoDB" id="411823at2759"/>
<feature type="region of interest" description="Disordered" evidence="1">
    <location>
        <begin position="32"/>
        <end position="63"/>
    </location>
</feature>
<dbReference type="EMBL" id="BGZK01000241">
    <property type="protein sequence ID" value="GBP31136.1"/>
    <property type="molecule type" value="Genomic_DNA"/>
</dbReference>
<dbReference type="CDD" id="cd09276">
    <property type="entry name" value="Rnase_HI_RT_non_LTR"/>
    <property type="match status" value="1"/>
</dbReference>
<dbReference type="Gene3D" id="3.30.420.10">
    <property type="entry name" value="Ribonuclease H-like superfamily/Ribonuclease H"/>
    <property type="match status" value="1"/>
</dbReference>
<dbReference type="PROSITE" id="PS50879">
    <property type="entry name" value="RNASE_H_1"/>
    <property type="match status" value="1"/>
</dbReference>
<dbReference type="SUPFAM" id="SSF53098">
    <property type="entry name" value="Ribonuclease H-like"/>
    <property type="match status" value="1"/>
</dbReference>
<keyword evidence="4" id="KW-1185">Reference proteome</keyword>
<organism evidence="3 4">
    <name type="scientific">Eumeta variegata</name>
    <name type="common">Bagworm moth</name>
    <name type="synonym">Eumeta japonica</name>
    <dbReference type="NCBI Taxonomy" id="151549"/>
    <lineage>
        <taxon>Eukaryota</taxon>
        <taxon>Metazoa</taxon>
        <taxon>Ecdysozoa</taxon>
        <taxon>Arthropoda</taxon>
        <taxon>Hexapoda</taxon>
        <taxon>Insecta</taxon>
        <taxon>Pterygota</taxon>
        <taxon>Neoptera</taxon>
        <taxon>Endopterygota</taxon>
        <taxon>Lepidoptera</taxon>
        <taxon>Glossata</taxon>
        <taxon>Ditrysia</taxon>
        <taxon>Tineoidea</taxon>
        <taxon>Psychidae</taxon>
        <taxon>Oiketicinae</taxon>
        <taxon>Eumeta</taxon>
    </lineage>
</organism>
<comment type="caution">
    <text evidence="3">The sequence shown here is derived from an EMBL/GenBank/DDBJ whole genome shotgun (WGS) entry which is preliminary data.</text>
</comment>
<evidence type="ECO:0000313" key="4">
    <source>
        <dbReference type="Proteomes" id="UP000299102"/>
    </source>
</evidence>
<feature type="domain" description="RNase H type-1" evidence="2">
    <location>
        <begin position="291"/>
        <end position="423"/>
    </location>
</feature>
<protein>
    <submittedName>
        <fullName evidence="3">115 kDa protein in type-1 retrotransposable element R1DM</fullName>
    </submittedName>
</protein>
<evidence type="ECO:0000259" key="2">
    <source>
        <dbReference type="PROSITE" id="PS50879"/>
    </source>
</evidence>
<evidence type="ECO:0000256" key="1">
    <source>
        <dbReference type="SAM" id="MobiDB-lite"/>
    </source>
</evidence>
<gene>
    <name evidence="3" type="ORF">EVAR_77433_1</name>
</gene>
<dbReference type="Proteomes" id="UP000299102">
    <property type="component" value="Unassembled WGS sequence"/>
</dbReference>
<name>A0A4C1UYN5_EUMVA</name>
<dbReference type="InterPro" id="IPR036397">
    <property type="entry name" value="RNaseH_sf"/>
</dbReference>
<feature type="compositionally biased region" description="Basic and acidic residues" evidence="1">
    <location>
        <begin position="35"/>
        <end position="44"/>
    </location>
</feature>
<dbReference type="GO" id="GO:0004523">
    <property type="term" value="F:RNA-DNA hybrid ribonuclease activity"/>
    <property type="evidence" value="ECO:0007669"/>
    <property type="project" value="InterPro"/>
</dbReference>
<dbReference type="Pfam" id="PF00078">
    <property type="entry name" value="RVT_1"/>
    <property type="match status" value="1"/>
</dbReference>
<evidence type="ECO:0000313" key="3">
    <source>
        <dbReference type="EMBL" id="GBP31136.1"/>
    </source>
</evidence>
<reference evidence="3 4" key="1">
    <citation type="journal article" date="2019" name="Commun. Biol.">
        <title>The bagworm genome reveals a unique fibroin gene that provides high tensile strength.</title>
        <authorList>
            <person name="Kono N."/>
            <person name="Nakamura H."/>
            <person name="Ohtoshi R."/>
            <person name="Tomita M."/>
            <person name="Numata K."/>
            <person name="Arakawa K."/>
        </authorList>
    </citation>
    <scope>NUCLEOTIDE SEQUENCE [LARGE SCALE GENOMIC DNA]</scope>
</reference>
<dbReference type="InterPro" id="IPR000477">
    <property type="entry name" value="RT_dom"/>
</dbReference>
<feature type="compositionally biased region" description="Polar residues" evidence="1">
    <location>
        <begin position="46"/>
        <end position="58"/>
    </location>
</feature>
<dbReference type="InterPro" id="IPR002156">
    <property type="entry name" value="RNaseH_domain"/>
</dbReference>
<dbReference type="InterPro" id="IPR012337">
    <property type="entry name" value="RNaseH-like_sf"/>
</dbReference>